<evidence type="ECO:0000259" key="10">
    <source>
        <dbReference type="Pfam" id="PF02770"/>
    </source>
</evidence>
<dbReference type="CDD" id="cd01158">
    <property type="entry name" value="SCAD_SBCAD"/>
    <property type="match status" value="1"/>
</dbReference>
<evidence type="ECO:0000256" key="8">
    <source>
        <dbReference type="RuleBase" id="RU362125"/>
    </source>
</evidence>
<dbReference type="InterPro" id="IPR013786">
    <property type="entry name" value="AcylCoA_DH/ox_N"/>
</dbReference>
<dbReference type="Pfam" id="PF00441">
    <property type="entry name" value="Acyl-CoA_dh_1"/>
    <property type="match status" value="1"/>
</dbReference>
<evidence type="ECO:0000256" key="7">
    <source>
        <dbReference type="ARBA" id="ARBA00067585"/>
    </source>
</evidence>
<dbReference type="Pfam" id="PF02771">
    <property type="entry name" value="Acyl-CoA_dh_N"/>
    <property type="match status" value="1"/>
</dbReference>
<dbReference type="Gene3D" id="1.20.140.10">
    <property type="entry name" value="Butyryl-CoA Dehydrogenase, subunit A, domain 3"/>
    <property type="match status" value="1"/>
</dbReference>
<comment type="similarity">
    <text evidence="2 8">Belongs to the acyl-CoA dehydrogenase family.</text>
</comment>
<dbReference type="EMBL" id="CP048104">
    <property type="protein sequence ID" value="QKG85757.1"/>
    <property type="molecule type" value="Genomic_DNA"/>
</dbReference>
<evidence type="ECO:0000256" key="6">
    <source>
        <dbReference type="ARBA" id="ARBA00052546"/>
    </source>
</evidence>
<dbReference type="GO" id="GO:0003995">
    <property type="term" value="F:acyl-CoA dehydrogenase activity"/>
    <property type="evidence" value="ECO:0007669"/>
    <property type="project" value="InterPro"/>
</dbReference>
<dbReference type="Gene3D" id="1.10.540.10">
    <property type="entry name" value="Acyl-CoA dehydrogenase/oxidase, N-terminal domain"/>
    <property type="match status" value="1"/>
</dbReference>
<evidence type="ECO:0000256" key="2">
    <source>
        <dbReference type="ARBA" id="ARBA00009347"/>
    </source>
</evidence>
<dbReference type="AlphaFoldDB" id="A0A7D4CX79"/>
<dbReference type="RefSeq" id="WP_173224778.1">
    <property type="nucleotide sequence ID" value="NZ_CP048104.1"/>
</dbReference>
<dbReference type="PANTHER" id="PTHR43884">
    <property type="entry name" value="ACYL-COA DEHYDROGENASE"/>
    <property type="match status" value="1"/>
</dbReference>
<gene>
    <name evidence="12" type="ORF">GXN76_15710</name>
</gene>
<reference evidence="12 13" key="1">
    <citation type="submission" date="2020-01" db="EMBL/GenBank/DDBJ databases">
        <authorList>
            <person name="Gulvik C.A."/>
            <person name="Batra D.G."/>
        </authorList>
    </citation>
    <scope>NUCLEOTIDE SEQUENCE [LARGE SCALE GENOMIC DNA]</scope>
    <source>
        <strain evidence="12 13">W9323</strain>
    </source>
</reference>
<evidence type="ECO:0000256" key="5">
    <source>
        <dbReference type="ARBA" id="ARBA00023002"/>
    </source>
</evidence>
<dbReference type="PIRSF" id="PIRSF016578">
    <property type="entry name" value="HsaA"/>
    <property type="match status" value="1"/>
</dbReference>
<dbReference type="PANTHER" id="PTHR43884:SF12">
    <property type="entry name" value="ISOVALERYL-COA DEHYDROGENASE, MITOCHONDRIAL-RELATED"/>
    <property type="match status" value="1"/>
</dbReference>
<feature type="domain" description="Acyl-CoA oxidase/dehydrogenase middle" evidence="10">
    <location>
        <begin position="122"/>
        <end position="216"/>
    </location>
</feature>
<dbReference type="PROSITE" id="PS00073">
    <property type="entry name" value="ACYL_COA_DH_2"/>
    <property type="match status" value="1"/>
</dbReference>
<dbReference type="FunFam" id="1.20.140.10:FF:000004">
    <property type="entry name" value="Acyl-CoA dehydrogenase FadE25"/>
    <property type="match status" value="1"/>
</dbReference>
<proteinExistence type="inferred from homology"/>
<dbReference type="InterPro" id="IPR006091">
    <property type="entry name" value="Acyl-CoA_Oxase/DH_mid-dom"/>
</dbReference>
<dbReference type="SUPFAM" id="SSF47203">
    <property type="entry name" value="Acyl-CoA dehydrogenase C-terminal domain-like"/>
    <property type="match status" value="1"/>
</dbReference>
<evidence type="ECO:0000313" key="13">
    <source>
        <dbReference type="Proteomes" id="UP000503088"/>
    </source>
</evidence>
<organism evidence="12 13">
    <name type="scientific">Kroppenstedtia pulmonis</name>
    <dbReference type="NCBI Taxonomy" id="1380685"/>
    <lineage>
        <taxon>Bacteria</taxon>
        <taxon>Bacillati</taxon>
        <taxon>Bacillota</taxon>
        <taxon>Bacilli</taxon>
        <taxon>Bacillales</taxon>
        <taxon>Thermoactinomycetaceae</taxon>
        <taxon>Kroppenstedtia</taxon>
    </lineage>
</organism>
<dbReference type="Pfam" id="PF02770">
    <property type="entry name" value="Acyl-CoA_dh_M"/>
    <property type="match status" value="1"/>
</dbReference>
<protein>
    <recommendedName>
        <fullName evidence="7">Acyl-CoA dehydrogenase</fullName>
    </recommendedName>
</protein>
<evidence type="ECO:0000259" key="11">
    <source>
        <dbReference type="Pfam" id="PF02771"/>
    </source>
</evidence>
<comment type="catalytic activity">
    <reaction evidence="6">
        <text>a 2,3-saturated acyl-CoA + A = a 2,3-dehydroacyl-CoA + AH2</text>
        <dbReference type="Rhea" id="RHEA:48608"/>
        <dbReference type="ChEBI" id="CHEBI:13193"/>
        <dbReference type="ChEBI" id="CHEBI:17499"/>
        <dbReference type="ChEBI" id="CHEBI:60015"/>
        <dbReference type="ChEBI" id="CHEBI:65111"/>
    </reaction>
</comment>
<evidence type="ECO:0000256" key="1">
    <source>
        <dbReference type="ARBA" id="ARBA00001974"/>
    </source>
</evidence>
<evidence type="ECO:0000259" key="9">
    <source>
        <dbReference type="Pfam" id="PF00441"/>
    </source>
</evidence>
<sequence length="380" mass="41533">MDLRWTEEQKMMRKMVKEFARTEITPYVESMDEEERFPREILNKMGQTGLMGIPIPEKWGGAGADFVSYTLALEEISKVSATVGVILAVHTSVGTMPILRYGTDAQRKKYVPRLASGEYLGAFALTEAHAGSDAGNIRTRALRKGNHYILNGSKMFITNAGEADTYVAFAVTDPDAGRKGITAFIVEKGTPGLVIGKVEKKMGLGGSNTCEILFEQAEVPVENRLGEEGQGYEIALSNLAGGRIGIGAQALGIAQAALEASRSYALERQQFGKPIAKLQGIQFKLADMATQIEASRLLVYRAAEMREQGHPCKKEASMAKMMASDTAMAVTTEAIQIHGGYGYTREYPVERLFRDAKVTQIYEGTNEIQRLVVSGELLTQ</sequence>
<dbReference type="FunFam" id="1.10.540.10:FF:000002">
    <property type="entry name" value="Acyl-CoA dehydrogenase FadE19"/>
    <property type="match status" value="1"/>
</dbReference>
<dbReference type="InterPro" id="IPR037069">
    <property type="entry name" value="AcylCoA_DH/ox_N_sf"/>
</dbReference>
<keyword evidence="5 8" id="KW-0560">Oxidoreductase</keyword>
<dbReference type="KEGG" id="kpul:GXN76_15710"/>
<feature type="domain" description="Acyl-CoA dehydrogenase/oxidase N-terminal" evidence="11">
    <location>
        <begin position="6"/>
        <end position="118"/>
    </location>
</feature>
<dbReference type="SUPFAM" id="SSF56645">
    <property type="entry name" value="Acyl-CoA dehydrogenase NM domain-like"/>
    <property type="match status" value="1"/>
</dbReference>
<dbReference type="Proteomes" id="UP000503088">
    <property type="component" value="Chromosome"/>
</dbReference>
<dbReference type="InterPro" id="IPR009100">
    <property type="entry name" value="AcylCoA_DH/oxidase_NM_dom_sf"/>
</dbReference>
<feature type="domain" description="Acyl-CoA dehydrogenase/oxidase C-terminal" evidence="9">
    <location>
        <begin position="229"/>
        <end position="374"/>
    </location>
</feature>
<dbReference type="Gene3D" id="2.40.110.10">
    <property type="entry name" value="Butyryl-CoA Dehydrogenase, subunit A, domain 2"/>
    <property type="match status" value="1"/>
</dbReference>
<dbReference type="FunFam" id="2.40.110.10:FF:000001">
    <property type="entry name" value="Acyl-CoA dehydrogenase, mitochondrial"/>
    <property type="match status" value="1"/>
</dbReference>
<dbReference type="GO" id="GO:0050660">
    <property type="term" value="F:flavin adenine dinucleotide binding"/>
    <property type="evidence" value="ECO:0007669"/>
    <property type="project" value="InterPro"/>
</dbReference>
<dbReference type="InterPro" id="IPR046373">
    <property type="entry name" value="Acyl-CoA_Oxase/DH_mid-dom_sf"/>
</dbReference>
<evidence type="ECO:0000256" key="4">
    <source>
        <dbReference type="ARBA" id="ARBA00022827"/>
    </source>
</evidence>
<name>A0A7D4CX79_9BACL</name>
<dbReference type="InterPro" id="IPR036250">
    <property type="entry name" value="AcylCo_DH-like_C"/>
</dbReference>
<keyword evidence="3 8" id="KW-0285">Flavoprotein</keyword>
<dbReference type="InterPro" id="IPR006089">
    <property type="entry name" value="Acyl-CoA_DH_CS"/>
</dbReference>
<keyword evidence="4 8" id="KW-0274">FAD</keyword>
<evidence type="ECO:0000313" key="12">
    <source>
        <dbReference type="EMBL" id="QKG85757.1"/>
    </source>
</evidence>
<dbReference type="InterPro" id="IPR009075">
    <property type="entry name" value="AcylCo_DH/oxidase_C"/>
</dbReference>
<evidence type="ECO:0000256" key="3">
    <source>
        <dbReference type="ARBA" id="ARBA00022630"/>
    </source>
</evidence>
<accession>A0A7D4CX79</accession>
<keyword evidence="13" id="KW-1185">Reference proteome</keyword>
<comment type="cofactor">
    <cofactor evidence="1 8">
        <name>FAD</name>
        <dbReference type="ChEBI" id="CHEBI:57692"/>
    </cofactor>
</comment>